<feature type="domain" description="Apoptosis-antagonizing transcription factor C-terminal" evidence="3">
    <location>
        <begin position="340"/>
        <end position="423"/>
    </location>
</feature>
<feature type="compositionally biased region" description="Acidic residues" evidence="2">
    <location>
        <begin position="80"/>
        <end position="91"/>
    </location>
</feature>
<feature type="compositionally biased region" description="Acidic residues" evidence="2">
    <location>
        <begin position="112"/>
        <end position="157"/>
    </location>
</feature>
<sequence length="431" mass="48750">MASLEEIVKQLSTPAPAYEDPEDDAGDGTNAQLASNLTDDNEDSFTSPRQSTQLRRRAAAYLEVDSRYHGAKTSRKDLYEFGDDNEENDDEGVGRSESEESVSNPLDFGVDKEDDMSADNDIEDEEMADEQDDDGDDSDDVEEEETGSEEEKDENNEEIMSSESESEGVTIQGTGKDDGEKAQAVVEQLDLWDRLMEARIKLQKTLSLVHKIPTGVQDGEAQQGAQSALNELGCSLCGLQSPNKSTPRKRKADADLEQRAKENFTSYQPYRNDTLTFWDDKTRLASKKFKSFNSFNTSVLKQIEQILSDRDRLVRRTRVSRDADAGDIKPEEIFDDNDFYQKLLRQLVEHKAADAENSASTQSQWLEIQKLRTKKKKKEVDTRASKGRKLRYNVHSKLVNFMAPRDDSTWSEDAKNELFKNLFKMPTDAEG</sequence>
<evidence type="ECO:0000259" key="3">
    <source>
        <dbReference type="Pfam" id="PF08164"/>
    </source>
</evidence>
<dbReference type="Proteomes" id="UP001374579">
    <property type="component" value="Unassembled WGS sequence"/>
</dbReference>
<protein>
    <recommendedName>
        <fullName evidence="7">Protein AATF</fullName>
    </recommendedName>
</protein>
<feature type="compositionally biased region" description="Polar residues" evidence="2">
    <location>
        <begin position="29"/>
        <end position="53"/>
    </location>
</feature>
<proteinExistence type="inferred from homology"/>
<dbReference type="InterPro" id="IPR025160">
    <property type="entry name" value="AATF"/>
</dbReference>
<accession>A0AAN9B593</accession>
<dbReference type="Pfam" id="PF08164">
    <property type="entry name" value="TRAUB"/>
    <property type="match status" value="1"/>
</dbReference>
<keyword evidence="6" id="KW-1185">Reference proteome</keyword>
<reference evidence="5 6" key="1">
    <citation type="submission" date="2024-02" db="EMBL/GenBank/DDBJ databases">
        <title>Chromosome-scale genome assembly of the rough periwinkle Littorina saxatilis.</title>
        <authorList>
            <person name="De Jode A."/>
            <person name="Faria R."/>
            <person name="Formenti G."/>
            <person name="Sims Y."/>
            <person name="Smith T.P."/>
            <person name="Tracey A."/>
            <person name="Wood J.M.D."/>
            <person name="Zagrodzka Z.B."/>
            <person name="Johannesson K."/>
            <person name="Butlin R.K."/>
            <person name="Leder E.H."/>
        </authorList>
    </citation>
    <scope>NUCLEOTIDE SEQUENCE [LARGE SCALE GENOMIC DNA]</scope>
    <source>
        <strain evidence="5">Snail1</strain>
        <tissue evidence="5">Muscle</tissue>
    </source>
</reference>
<dbReference type="Pfam" id="PF13339">
    <property type="entry name" value="AATF-Che1"/>
    <property type="match status" value="1"/>
</dbReference>
<dbReference type="EMBL" id="JBAMIC010000012">
    <property type="protein sequence ID" value="KAK7098924.1"/>
    <property type="molecule type" value="Genomic_DNA"/>
</dbReference>
<organism evidence="5 6">
    <name type="scientific">Littorina saxatilis</name>
    <dbReference type="NCBI Taxonomy" id="31220"/>
    <lineage>
        <taxon>Eukaryota</taxon>
        <taxon>Metazoa</taxon>
        <taxon>Spiralia</taxon>
        <taxon>Lophotrochozoa</taxon>
        <taxon>Mollusca</taxon>
        <taxon>Gastropoda</taxon>
        <taxon>Caenogastropoda</taxon>
        <taxon>Littorinimorpha</taxon>
        <taxon>Littorinoidea</taxon>
        <taxon>Littorinidae</taxon>
        <taxon>Littorina</taxon>
    </lineage>
</organism>
<evidence type="ECO:0000256" key="1">
    <source>
        <dbReference type="ARBA" id="ARBA00008966"/>
    </source>
</evidence>
<dbReference type="GO" id="GO:0005730">
    <property type="term" value="C:nucleolus"/>
    <property type="evidence" value="ECO:0007669"/>
    <property type="project" value="TreeGrafter"/>
</dbReference>
<evidence type="ECO:0008006" key="7">
    <source>
        <dbReference type="Google" id="ProtNLM"/>
    </source>
</evidence>
<dbReference type="PANTHER" id="PTHR15565:SF0">
    <property type="entry name" value="PROTEIN AATF"/>
    <property type="match status" value="1"/>
</dbReference>
<evidence type="ECO:0000313" key="6">
    <source>
        <dbReference type="Proteomes" id="UP001374579"/>
    </source>
</evidence>
<name>A0AAN9B593_9CAEN</name>
<feature type="region of interest" description="Disordered" evidence="2">
    <location>
        <begin position="1"/>
        <end position="181"/>
    </location>
</feature>
<comment type="similarity">
    <text evidence="1">Belongs to the AATF family.</text>
</comment>
<dbReference type="InterPro" id="IPR012617">
    <property type="entry name" value="AATF_C"/>
</dbReference>
<feature type="compositionally biased region" description="Basic and acidic residues" evidence="2">
    <location>
        <begin position="64"/>
        <end position="79"/>
    </location>
</feature>
<dbReference type="PANTHER" id="PTHR15565">
    <property type="entry name" value="AATF PROTEIN APOPTOSIS ANTAGONIZING TRANSCRIPTION FACTOR"/>
    <property type="match status" value="1"/>
</dbReference>
<feature type="domain" description="AATF leucine zipper-containing" evidence="4">
    <location>
        <begin position="179"/>
        <end position="281"/>
    </location>
</feature>
<evidence type="ECO:0000256" key="2">
    <source>
        <dbReference type="SAM" id="MobiDB-lite"/>
    </source>
</evidence>
<gene>
    <name evidence="5" type="ORF">V1264_003139</name>
</gene>
<dbReference type="AlphaFoldDB" id="A0AAN9B593"/>
<dbReference type="InterPro" id="IPR039223">
    <property type="entry name" value="AATF/Bfr2"/>
</dbReference>
<evidence type="ECO:0000313" key="5">
    <source>
        <dbReference type="EMBL" id="KAK7098924.1"/>
    </source>
</evidence>
<comment type="caution">
    <text evidence="5">The sequence shown here is derived from an EMBL/GenBank/DDBJ whole genome shotgun (WGS) entry which is preliminary data.</text>
</comment>
<evidence type="ECO:0000259" key="4">
    <source>
        <dbReference type="Pfam" id="PF13339"/>
    </source>
</evidence>